<name>A0A0F9HI00_9ZZZZ</name>
<dbReference type="EMBL" id="LAZR01022610">
    <property type="protein sequence ID" value="KKL81270.1"/>
    <property type="molecule type" value="Genomic_DNA"/>
</dbReference>
<sequence>MPVSNDLKVRFTEGIKKLPKNATIEEYDSKTHRYTIIFPYSDENELYSEEGLDFGNLLNKMNEVGLKNIHHKSESVELSDIDFEEFIVISPEKNFVITFKDESGVLISKLESRDEKKEIEKGAPDEALSMLYHHKQTLGNSSRISDLEKLVDILQDYQAKADNDSKKIIDFELKYYLGKLAQKEYIKSVVSYRKIKREIENASDYTRELDDKLQELKQLKETCIATLKTMKEPSQEIPNEIQEFLDSYEKQLEEKNFNFIFQNSIVSGDSEKINAAIVKLESILREASELLTQAYESGDSSLMGKATLGYDDTEKIQLYISGLKEQLEKQVKETLDNIHASDPR</sequence>
<feature type="coiled-coil region" evidence="1">
    <location>
        <begin position="195"/>
        <end position="222"/>
    </location>
</feature>
<reference evidence="2" key="1">
    <citation type="journal article" date="2015" name="Nature">
        <title>Complex archaea that bridge the gap between prokaryotes and eukaryotes.</title>
        <authorList>
            <person name="Spang A."/>
            <person name="Saw J.H."/>
            <person name="Jorgensen S.L."/>
            <person name="Zaremba-Niedzwiedzka K."/>
            <person name="Martijn J."/>
            <person name="Lind A.E."/>
            <person name="van Eijk R."/>
            <person name="Schleper C."/>
            <person name="Guy L."/>
            <person name="Ettema T.J."/>
        </authorList>
    </citation>
    <scope>NUCLEOTIDE SEQUENCE</scope>
</reference>
<comment type="caution">
    <text evidence="2">The sequence shown here is derived from an EMBL/GenBank/DDBJ whole genome shotgun (WGS) entry which is preliminary data.</text>
</comment>
<accession>A0A0F9HI00</accession>
<organism evidence="2">
    <name type="scientific">marine sediment metagenome</name>
    <dbReference type="NCBI Taxonomy" id="412755"/>
    <lineage>
        <taxon>unclassified sequences</taxon>
        <taxon>metagenomes</taxon>
        <taxon>ecological metagenomes</taxon>
    </lineage>
</organism>
<gene>
    <name evidence="2" type="ORF">LCGC14_1996460</name>
</gene>
<evidence type="ECO:0000313" key="2">
    <source>
        <dbReference type="EMBL" id="KKL81270.1"/>
    </source>
</evidence>
<proteinExistence type="predicted"/>
<evidence type="ECO:0000256" key="1">
    <source>
        <dbReference type="SAM" id="Coils"/>
    </source>
</evidence>
<protein>
    <submittedName>
        <fullName evidence="2">Uncharacterized protein</fullName>
    </submittedName>
</protein>
<keyword evidence="1" id="KW-0175">Coiled coil</keyword>
<dbReference type="AlphaFoldDB" id="A0A0F9HI00"/>